<protein>
    <recommendedName>
        <fullName evidence="4">DUF4956 domain-containing protein</fullName>
    </recommendedName>
</protein>
<evidence type="ECO:0000256" key="1">
    <source>
        <dbReference type="SAM" id="Phobius"/>
    </source>
</evidence>
<dbReference type="OrthoDB" id="154078at2"/>
<dbReference type="AlphaFoldDB" id="A0A0S7BLX8"/>
<dbReference type="EMBL" id="DF967972">
    <property type="protein sequence ID" value="GAP15683.1"/>
    <property type="molecule type" value="Genomic_DNA"/>
</dbReference>
<name>A0A0S7BLX8_9CHLR</name>
<keyword evidence="1" id="KW-0812">Transmembrane</keyword>
<dbReference type="Proteomes" id="UP000055060">
    <property type="component" value="Unassembled WGS sequence"/>
</dbReference>
<accession>A0A0S7BLX8</accession>
<organism evidence="2">
    <name type="scientific">Longilinea arvoryzae</name>
    <dbReference type="NCBI Taxonomy" id="360412"/>
    <lineage>
        <taxon>Bacteria</taxon>
        <taxon>Bacillati</taxon>
        <taxon>Chloroflexota</taxon>
        <taxon>Anaerolineae</taxon>
        <taxon>Anaerolineales</taxon>
        <taxon>Anaerolineaceae</taxon>
        <taxon>Longilinea</taxon>
    </lineage>
</organism>
<evidence type="ECO:0000313" key="2">
    <source>
        <dbReference type="EMBL" id="GAP15683.1"/>
    </source>
</evidence>
<dbReference type="Pfam" id="PF16316">
    <property type="entry name" value="DUF4956"/>
    <property type="match status" value="1"/>
</dbReference>
<keyword evidence="1" id="KW-1133">Transmembrane helix</keyword>
<evidence type="ECO:0000313" key="3">
    <source>
        <dbReference type="Proteomes" id="UP000055060"/>
    </source>
</evidence>
<feature type="transmembrane region" description="Helical" evidence="1">
    <location>
        <begin position="85"/>
        <end position="100"/>
    </location>
</feature>
<dbReference type="STRING" id="360412.LARV_03475"/>
<feature type="transmembrane region" description="Helical" evidence="1">
    <location>
        <begin position="106"/>
        <end position="124"/>
    </location>
</feature>
<proteinExistence type="predicted"/>
<dbReference type="RefSeq" id="WP_075074844.1">
    <property type="nucleotide sequence ID" value="NZ_DF967972.1"/>
</dbReference>
<dbReference type="InterPro" id="IPR032531">
    <property type="entry name" value="DUF4956"/>
</dbReference>
<evidence type="ECO:0008006" key="4">
    <source>
        <dbReference type="Google" id="ProtNLM"/>
    </source>
</evidence>
<feature type="transmembrane region" description="Helical" evidence="1">
    <location>
        <begin position="46"/>
        <end position="73"/>
    </location>
</feature>
<keyword evidence="1" id="KW-0472">Membrane</keyword>
<reference evidence="2" key="1">
    <citation type="submission" date="2015-07" db="EMBL/GenBank/DDBJ databases">
        <title>Draft Genome Sequences of Anaerolinea thermolimosa IMO-1, Bellilinea caldifistulae GOMI-1, Leptolinea tardivitalis YMTK-2, Levilinea saccharolytica KIBI-1,Longilinea arvoryzae KOME-1, Previously Described as Members of the Anaerolineaceae (Chloroflexi).</title>
        <authorList>
            <person name="Sekiguchi Y."/>
            <person name="Ohashi A."/>
            <person name="Matsuura N."/>
            <person name="Tourlousse M.D."/>
        </authorList>
    </citation>
    <scope>NUCLEOTIDE SEQUENCE [LARGE SCALE GENOMIC DNA]</scope>
    <source>
        <strain evidence="2">KOME-1</strain>
    </source>
</reference>
<sequence length="213" mass="24566">MTDFMRFILGFGFNLLVAILLVRFIYYPSTHNKRYVFTFLAFNTMIFFVLSFMTSIEIGVGVGFGLFAIFSILRYRTDPIPVREMTYLFVIVALPVMNSASSSNKLWPQLVVANMAILGIMYVLEKEWGFHFEASKRIVYEKIEWIQPDRFPELKADLEQRTGLKIKRVVVGKVNFLRDTADLTVYYDDVAHEGWLNAGEPVAMYYNGDDSGD</sequence>
<gene>
    <name evidence="2" type="ORF">LARV_03475</name>
</gene>
<feature type="transmembrane region" description="Helical" evidence="1">
    <location>
        <begin position="7"/>
        <end position="26"/>
    </location>
</feature>
<keyword evidence="3" id="KW-1185">Reference proteome</keyword>